<name>A0ABS1WBR3_9GAMM</name>
<proteinExistence type="predicted"/>
<sequence length="28" mass="3486">MLRFWNNEVQQQFDLVMDDIYSYVMNDA</sequence>
<organism evidence="1 2">
    <name type="scientific">Legionella bononiensis</name>
    <dbReference type="NCBI Taxonomy" id="2793102"/>
    <lineage>
        <taxon>Bacteria</taxon>
        <taxon>Pseudomonadati</taxon>
        <taxon>Pseudomonadota</taxon>
        <taxon>Gammaproteobacteria</taxon>
        <taxon>Legionellales</taxon>
        <taxon>Legionellaceae</taxon>
        <taxon>Legionella</taxon>
    </lineage>
</organism>
<evidence type="ECO:0000313" key="2">
    <source>
        <dbReference type="Proteomes" id="UP000809910"/>
    </source>
</evidence>
<gene>
    <name evidence="1" type="ORF">I5282_09465</name>
</gene>
<keyword evidence="2" id="KW-1185">Reference proteome</keyword>
<comment type="caution">
    <text evidence="1">The sequence shown here is derived from an EMBL/GenBank/DDBJ whole genome shotgun (WGS) entry which is preliminary data.</text>
</comment>
<evidence type="ECO:0000313" key="1">
    <source>
        <dbReference type="EMBL" id="MBL7526797.1"/>
    </source>
</evidence>
<dbReference type="EMBL" id="JADWVN010000017">
    <property type="protein sequence ID" value="MBL7526797.1"/>
    <property type="molecule type" value="Genomic_DNA"/>
</dbReference>
<accession>A0ABS1WBR3</accession>
<dbReference type="Proteomes" id="UP000809910">
    <property type="component" value="Unassembled WGS sequence"/>
</dbReference>
<reference evidence="1 2" key="1">
    <citation type="submission" date="2020-12" db="EMBL/GenBank/DDBJ databases">
        <title>WGS of Legionella: environmental sample.</title>
        <authorList>
            <person name="Cristino S."/>
            <person name="Girolamini L."/>
            <person name="Salaris S."/>
            <person name="Pascale M.R."/>
            <person name="Mazzotta M."/>
            <person name="Orsini M."/>
            <person name="Grottola A."/>
        </authorList>
    </citation>
    <scope>NUCLEOTIDE SEQUENCE [LARGE SCALE GENOMIC DNA]</scope>
    <source>
        <strain evidence="1 2">30cs62</strain>
    </source>
</reference>
<protein>
    <submittedName>
        <fullName evidence="1">Uncharacterized protein</fullName>
    </submittedName>
</protein>